<dbReference type="eggNOG" id="ENOG502QVNT">
    <property type="taxonomic scope" value="Eukaryota"/>
</dbReference>
<dbReference type="EMBL" id="KI394011">
    <property type="protein sequence ID" value="ERN05464.1"/>
    <property type="molecule type" value="Genomic_DNA"/>
</dbReference>
<dbReference type="AlphaFoldDB" id="W1PCM1"/>
<feature type="transmembrane region" description="Helical" evidence="2">
    <location>
        <begin position="586"/>
        <end position="611"/>
    </location>
</feature>
<reference evidence="4" key="1">
    <citation type="journal article" date="2013" name="Science">
        <title>The Amborella genome and the evolution of flowering plants.</title>
        <authorList>
            <consortium name="Amborella Genome Project"/>
        </authorList>
    </citation>
    <scope>NUCLEOTIDE SEQUENCE [LARGE SCALE GENOMIC DNA]</scope>
</reference>
<dbReference type="STRING" id="13333.W1PCM1"/>
<proteinExistence type="predicted"/>
<dbReference type="Proteomes" id="UP000017836">
    <property type="component" value="Unassembled WGS sequence"/>
</dbReference>
<feature type="region of interest" description="Disordered" evidence="1">
    <location>
        <begin position="306"/>
        <end position="325"/>
    </location>
</feature>
<evidence type="ECO:0000256" key="1">
    <source>
        <dbReference type="SAM" id="MobiDB-lite"/>
    </source>
</evidence>
<organism evidence="3 4">
    <name type="scientific">Amborella trichopoda</name>
    <dbReference type="NCBI Taxonomy" id="13333"/>
    <lineage>
        <taxon>Eukaryota</taxon>
        <taxon>Viridiplantae</taxon>
        <taxon>Streptophyta</taxon>
        <taxon>Embryophyta</taxon>
        <taxon>Tracheophyta</taxon>
        <taxon>Spermatophyta</taxon>
        <taxon>Magnoliopsida</taxon>
        <taxon>Amborellales</taxon>
        <taxon>Amborellaceae</taxon>
        <taxon>Amborella</taxon>
    </lineage>
</organism>
<evidence type="ECO:0000313" key="3">
    <source>
        <dbReference type="EMBL" id="ERN05464.1"/>
    </source>
</evidence>
<evidence type="ECO:0000313" key="4">
    <source>
        <dbReference type="Proteomes" id="UP000017836"/>
    </source>
</evidence>
<gene>
    <name evidence="3" type="ORF">AMTR_s00007p00248690</name>
</gene>
<accession>W1PCM1</accession>
<sequence length="690" mass="75844">MQSCTLNLPPFPHHPSLVASSLFFEPTSRSFAVMSSDSSILLFPLLPLSLPSLSTNSHSLSSSLPSLSAPSCVSIPPPCSSACFIRIHGHGRNPRVLFLCTSPAKSGSRTLLRAWILKENSTFTRAHLCFKDTRSNSGISLDLPHGFGVQLSGSVNVFSLHSPSSAKIWVMASKPVAETERMNVVKCAVIDCNSPVYSIRVFVQYLLLGEEDGVRVFTLKNLVKGKVVKKVVSDKVRVSNDGPHRSCRNLSNGIFENGQKDGGAISESFTMKFGDDSLKDCSGNVGSKRNLRNGLIKGLDDNEGIRDTDRYRHPNATSYNGKLIGPTGPVSEDNGFIRVSNYGVSDGQFVCESKNLLKRGGASFISMDNFLPTSNQGMKVSSEPDPVPVEIRTTLKLRQDSGEHGSYFVSFKGSDCHGSKCNNPSSASLRVISIHALAHKRFLILDSFGDLHLLNLHGNPSGSETIDVASNQSFMKRMDCSMNVQMFGAFSDVSARPRTIWISDGCHSLHVMALIENEIEASSTELGEVASKENIFQLSVTWNLPASLEALKKVARTVSEKIQLFRQYSRVKKFRRLFLSLEMQHWFLAKVAFLPILFLEVNVALSSMVFLKTQRGLLVLAQVNSNLAECQVLLENLGNRPCFTGPQESSSLRPVFSFEWIYYHHGWQISVKTLAMGASSEEPCNFPTCL</sequence>
<name>W1PCM1_AMBTC</name>
<evidence type="ECO:0000256" key="2">
    <source>
        <dbReference type="SAM" id="Phobius"/>
    </source>
</evidence>
<dbReference type="OMA" id="ETERMNV"/>
<dbReference type="Gramene" id="ERN05464">
    <property type="protein sequence ID" value="ERN05464"/>
    <property type="gene ID" value="AMTR_s00007p00248690"/>
</dbReference>
<keyword evidence="4" id="KW-1185">Reference proteome</keyword>
<dbReference type="PANTHER" id="PTHR37383:SF1">
    <property type="entry name" value="OS01G0694200 PROTEIN"/>
    <property type="match status" value="1"/>
</dbReference>
<dbReference type="PANTHER" id="PTHR37383">
    <property type="entry name" value="OS01G0694200 PROTEIN"/>
    <property type="match status" value="1"/>
</dbReference>
<keyword evidence="2" id="KW-0472">Membrane</keyword>
<keyword evidence="2" id="KW-1133">Transmembrane helix</keyword>
<dbReference type="HOGENOM" id="CLU_399212_0_0_1"/>
<protein>
    <submittedName>
        <fullName evidence="3">Uncharacterized protein</fullName>
    </submittedName>
</protein>
<keyword evidence="2" id="KW-0812">Transmembrane</keyword>